<evidence type="ECO:0000313" key="3">
    <source>
        <dbReference type="Proteomes" id="UP000269539"/>
    </source>
</evidence>
<evidence type="ECO:0000313" key="2">
    <source>
        <dbReference type="EMBL" id="RMY53870.1"/>
    </source>
</evidence>
<feature type="compositionally biased region" description="Basic and acidic residues" evidence="1">
    <location>
        <begin position="10"/>
        <end position="23"/>
    </location>
</feature>
<dbReference type="Proteomes" id="UP000269539">
    <property type="component" value="Unassembled WGS sequence"/>
</dbReference>
<dbReference type="VEuPathDB" id="FungiDB:BTJ68_02130"/>
<feature type="region of interest" description="Disordered" evidence="1">
    <location>
        <begin position="122"/>
        <end position="144"/>
    </location>
</feature>
<proteinExistence type="predicted"/>
<reference evidence="2 3" key="1">
    <citation type="journal article" date="2018" name="BMC Genomics">
        <title>Genomic evidence for intraspecific hybridization in a clonal and extremely halotolerant yeast.</title>
        <authorList>
            <person name="Gostincar C."/>
            <person name="Stajich J.E."/>
            <person name="Zupancic J."/>
            <person name="Zalar P."/>
            <person name="Gunde-Cimerman N."/>
        </authorList>
    </citation>
    <scope>NUCLEOTIDE SEQUENCE [LARGE SCALE GENOMIC DNA]</scope>
    <source>
        <strain evidence="2 3">EXF-10513</strain>
    </source>
</reference>
<accession>A0A3M7CPV5</accession>
<comment type="caution">
    <text evidence="2">The sequence shown here is derived from an EMBL/GenBank/DDBJ whole genome shotgun (WGS) entry which is preliminary data.</text>
</comment>
<protein>
    <submittedName>
        <fullName evidence="2">Uncharacterized protein</fullName>
    </submittedName>
</protein>
<evidence type="ECO:0000256" key="1">
    <source>
        <dbReference type="SAM" id="MobiDB-lite"/>
    </source>
</evidence>
<gene>
    <name evidence="2" type="ORF">D0864_14033</name>
</gene>
<dbReference type="EMBL" id="QWIO01002560">
    <property type="protein sequence ID" value="RMY53870.1"/>
    <property type="molecule type" value="Genomic_DNA"/>
</dbReference>
<name>A0A3M7CPV5_HORWE</name>
<organism evidence="2 3">
    <name type="scientific">Hortaea werneckii</name>
    <name type="common">Black yeast</name>
    <name type="synonym">Cladosporium werneckii</name>
    <dbReference type="NCBI Taxonomy" id="91943"/>
    <lineage>
        <taxon>Eukaryota</taxon>
        <taxon>Fungi</taxon>
        <taxon>Dikarya</taxon>
        <taxon>Ascomycota</taxon>
        <taxon>Pezizomycotina</taxon>
        <taxon>Dothideomycetes</taxon>
        <taxon>Dothideomycetidae</taxon>
        <taxon>Mycosphaerellales</taxon>
        <taxon>Teratosphaeriaceae</taxon>
        <taxon>Hortaea</taxon>
    </lineage>
</organism>
<sequence>MRQGQKNKQKSADKDIVKTEPDRERKDDLIAFLPPVKERGKDFISSLPTETLHEILSYLILDHDPNRGPRYEASKNKNRPHVFLSLSVLSKHFCRNVESFCLHHLTQFKEIYHFQPPARLNTEPRRSARLAAKPKKVGPEQGRPRKSHAAWWVVRKHCEENEFPTTIHAMNVFDLRDHMLLKSRSPGPRANQIDLPSVPYGTVRVNLGCGRTTASCRLFNNDVLTIATKDKTGDKSEKQAYQQKIGEAHDSIQRKNWQDLCKLHPSYDYPCPIPNCEVCSGGAQYPDY</sequence>
<feature type="region of interest" description="Disordered" evidence="1">
    <location>
        <begin position="1"/>
        <end position="23"/>
    </location>
</feature>
<dbReference type="AlphaFoldDB" id="A0A3M7CPV5"/>